<keyword evidence="3" id="KW-1185">Reference proteome</keyword>
<protein>
    <submittedName>
        <fullName evidence="2">Acetyltransferase</fullName>
        <ecNumber evidence="2">2.3.1.183</ecNumber>
    </submittedName>
</protein>
<dbReference type="AlphaFoldDB" id="A0A921TCU2"/>
<comment type="caution">
    <text evidence="2">The sequence shown here is derived from an EMBL/GenBank/DDBJ whole genome shotgun (WGS) entry which is preliminary data.</text>
</comment>
<organism evidence="2 3">
    <name type="scientific">Profundibacterium mesophilum KAUST100406-0324</name>
    <dbReference type="NCBI Taxonomy" id="1037889"/>
    <lineage>
        <taxon>Bacteria</taxon>
        <taxon>Pseudomonadati</taxon>
        <taxon>Pseudomonadota</taxon>
        <taxon>Alphaproteobacteria</taxon>
        <taxon>Rhodobacterales</taxon>
        <taxon>Roseobacteraceae</taxon>
        <taxon>Profundibacterium</taxon>
    </lineage>
</organism>
<dbReference type="Gene3D" id="3.40.630.30">
    <property type="match status" value="1"/>
</dbReference>
<reference evidence="2" key="1">
    <citation type="submission" date="2013-03" db="EMBL/GenBank/DDBJ databases">
        <title>Genome Sequence of the Profundibacterium mesophilum strain KAUST100406-0324T from Red Sea, a novel genus in the family Rhodobacteraceae.</title>
        <authorList>
            <person name="Essack M."/>
            <person name="Alam I."/>
            <person name="Lafi F."/>
            <person name="Alawi W."/>
            <person name="Kamanu F."/>
            <person name="Al-Suwailem A."/>
            <person name="Lee O.O."/>
            <person name="Xu Y."/>
            <person name="Bajic V."/>
            <person name="Qian P.-Y."/>
            <person name="Archer J."/>
        </authorList>
    </citation>
    <scope>NUCLEOTIDE SEQUENCE</scope>
    <source>
        <strain evidence="2">KAUST100406-0324</strain>
    </source>
</reference>
<feature type="domain" description="N-acetyltransferase" evidence="1">
    <location>
        <begin position="1"/>
        <end position="131"/>
    </location>
</feature>
<keyword evidence="2" id="KW-0012">Acyltransferase</keyword>
<dbReference type="Proteomes" id="UP000698242">
    <property type="component" value="Unassembled WGS sequence"/>
</dbReference>
<name>A0A921TCU2_9RHOB</name>
<evidence type="ECO:0000259" key="1">
    <source>
        <dbReference type="PROSITE" id="PS51186"/>
    </source>
</evidence>
<dbReference type="Pfam" id="PF00583">
    <property type="entry name" value="Acetyltransf_1"/>
    <property type="match status" value="1"/>
</dbReference>
<evidence type="ECO:0000313" key="3">
    <source>
        <dbReference type="Proteomes" id="UP000698242"/>
    </source>
</evidence>
<dbReference type="GO" id="GO:0102971">
    <property type="term" value="F:phosphinothricin N-acetyltransferase activity"/>
    <property type="evidence" value="ECO:0007669"/>
    <property type="project" value="UniProtKB-EC"/>
</dbReference>
<dbReference type="SUPFAM" id="SSF55729">
    <property type="entry name" value="Acyl-CoA N-acyltransferases (Nat)"/>
    <property type="match status" value="1"/>
</dbReference>
<dbReference type="PROSITE" id="PS51186">
    <property type="entry name" value="GNAT"/>
    <property type="match status" value="1"/>
</dbReference>
<evidence type="ECO:0000313" key="2">
    <source>
        <dbReference type="EMBL" id="KAF0675327.1"/>
    </source>
</evidence>
<keyword evidence="2" id="KW-0808">Transferase</keyword>
<dbReference type="EC" id="2.3.1.183" evidence="2"/>
<proteinExistence type="predicted"/>
<gene>
    <name evidence="2" type="primary">rimI</name>
    <name evidence="2" type="ORF">PMES_02217</name>
</gene>
<dbReference type="InterPro" id="IPR016181">
    <property type="entry name" value="Acyl_CoA_acyltransferase"/>
</dbReference>
<dbReference type="RefSeq" id="WP_159965738.1">
    <property type="nucleotide sequence ID" value="NZ_APKE01000026.1"/>
</dbReference>
<dbReference type="OrthoDB" id="9804026at2"/>
<sequence>MARIHAAAMRGTRPWSAGEFERLLGMPGVFAVGDGHGFALGRVILDEAELLTLAVDPGRRRRGLGRAALGQFHDIARSGRAERAFLEVDAENDAARALYLLEGYAETGRRRGYYTRAGAPPSDAVIMARAL</sequence>
<dbReference type="EMBL" id="APKE01000026">
    <property type="protein sequence ID" value="KAF0675327.1"/>
    <property type="molecule type" value="Genomic_DNA"/>
</dbReference>
<dbReference type="InterPro" id="IPR000182">
    <property type="entry name" value="GNAT_dom"/>
</dbReference>
<accession>A0A921TCU2</accession>